<feature type="non-terminal residue" evidence="1">
    <location>
        <position position="1"/>
    </location>
</feature>
<keyword evidence="2" id="KW-1185">Reference proteome</keyword>
<sequence length="138" mass="14738">RSRLLRRTLSSAVLDGPALWDTDWIITHNQYIDRSLVSDRYMARPSSLTLMARAHFLLAALYAAEVHTAAGATLCRVQFEDPASGSSFGGCSQARGGGGVLIPDQRSVSYEVGSSCELTITNAPEGVTGTAFVVQSCK</sequence>
<dbReference type="Proteomes" id="UP001243330">
    <property type="component" value="Unassembled WGS sequence"/>
</dbReference>
<protein>
    <submittedName>
        <fullName evidence="1">Uncharacterized protein</fullName>
    </submittedName>
</protein>
<accession>A0AAD9AAG9</accession>
<evidence type="ECO:0000313" key="2">
    <source>
        <dbReference type="Proteomes" id="UP001243330"/>
    </source>
</evidence>
<comment type="caution">
    <text evidence="1">The sequence shown here is derived from an EMBL/GenBank/DDBJ whole genome shotgun (WGS) entry which is preliminary data.</text>
</comment>
<dbReference type="AlphaFoldDB" id="A0AAD9AAG9"/>
<evidence type="ECO:0000313" key="1">
    <source>
        <dbReference type="EMBL" id="KAK1843082.1"/>
    </source>
</evidence>
<name>A0AAD9AAG9_9PEZI</name>
<proteinExistence type="predicted"/>
<organism evidence="1 2">
    <name type="scientific">Colletotrichum chrysophilum</name>
    <dbReference type="NCBI Taxonomy" id="1836956"/>
    <lineage>
        <taxon>Eukaryota</taxon>
        <taxon>Fungi</taxon>
        <taxon>Dikarya</taxon>
        <taxon>Ascomycota</taxon>
        <taxon>Pezizomycotina</taxon>
        <taxon>Sordariomycetes</taxon>
        <taxon>Hypocreomycetidae</taxon>
        <taxon>Glomerellales</taxon>
        <taxon>Glomerellaceae</taxon>
        <taxon>Colletotrichum</taxon>
        <taxon>Colletotrichum gloeosporioides species complex</taxon>
    </lineage>
</organism>
<reference evidence="1" key="1">
    <citation type="submission" date="2023-01" db="EMBL/GenBank/DDBJ databases">
        <title>Colletotrichum chrysophilum M932 genome sequence.</title>
        <authorList>
            <person name="Baroncelli R."/>
        </authorList>
    </citation>
    <scope>NUCLEOTIDE SEQUENCE</scope>
    <source>
        <strain evidence="1">M932</strain>
    </source>
</reference>
<dbReference type="EMBL" id="JAQOWY010000378">
    <property type="protein sequence ID" value="KAK1843082.1"/>
    <property type="molecule type" value="Genomic_DNA"/>
</dbReference>
<gene>
    <name evidence="1" type="ORF">CCHR01_14305</name>
</gene>